<reference evidence="2 3" key="1">
    <citation type="journal article" date="2015" name="Genome Announc.">
        <title>Genome Sequence of Lactobacillus curieae CCTCC M 2011381T, a Novel Producer of Gamma-aminobutyric Acid.</title>
        <authorList>
            <person name="Wang Y."/>
            <person name="Wang Y."/>
            <person name="Lang C."/>
            <person name="Wei D."/>
            <person name="Xu P."/>
            <person name="Xie J."/>
        </authorList>
    </citation>
    <scope>NUCLEOTIDE SEQUENCE [LARGE SCALE GENOMIC DNA]</scope>
    <source>
        <strain evidence="2 3">CCTCC M 2011381</strain>
    </source>
</reference>
<dbReference type="InterPro" id="IPR036390">
    <property type="entry name" value="WH_DNA-bd_sf"/>
</dbReference>
<dbReference type="Gene3D" id="1.10.10.10">
    <property type="entry name" value="Winged helix-like DNA-binding domain superfamily/Winged helix DNA-binding domain"/>
    <property type="match status" value="1"/>
</dbReference>
<dbReference type="OrthoDB" id="384891at2"/>
<evidence type="ECO:0000313" key="2">
    <source>
        <dbReference type="EMBL" id="AQW20675.1"/>
    </source>
</evidence>
<dbReference type="Pfam" id="PF12802">
    <property type="entry name" value="MarR_2"/>
    <property type="match status" value="1"/>
</dbReference>
<dbReference type="InterPro" id="IPR000835">
    <property type="entry name" value="HTH_MarR-typ"/>
</dbReference>
<dbReference type="InterPro" id="IPR036388">
    <property type="entry name" value="WH-like_DNA-bd_sf"/>
</dbReference>
<evidence type="ECO:0000313" key="3">
    <source>
        <dbReference type="Proteomes" id="UP000030361"/>
    </source>
</evidence>
<dbReference type="GO" id="GO:0003700">
    <property type="term" value="F:DNA-binding transcription factor activity"/>
    <property type="evidence" value="ECO:0007669"/>
    <property type="project" value="InterPro"/>
</dbReference>
<dbReference type="SUPFAM" id="SSF46785">
    <property type="entry name" value="Winged helix' DNA-binding domain"/>
    <property type="match status" value="1"/>
</dbReference>
<evidence type="ECO:0000259" key="1">
    <source>
        <dbReference type="PROSITE" id="PS50995"/>
    </source>
</evidence>
<gene>
    <name evidence="2" type="ORF">PL11_001470</name>
</gene>
<keyword evidence="3" id="KW-1185">Reference proteome</keyword>
<dbReference type="RefSeq" id="WP_035165828.1">
    <property type="nucleotide sequence ID" value="NZ_CP018906.1"/>
</dbReference>
<dbReference type="Proteomes" id="UP000030361">
    <property type="component" value="Chromosome"/>
</dbReference>
<name>A0A1S6QGE9_9LACO</name>
<dbReference type="PANTHER" id="PTHR33164:SF43">
    <property type="entry name" value="HTH-TYPE TRANSCRIPTIONAL REPRESSOR YETL"/>
    <property type="match status" value="1"/>
</dbReference>
<dbReference type="InterPro" id="IPR039422">
    <property type="entry name" value="MarR/SlyA-like"/>
</dbReference>
<protein>
    <submittedName>
        <fullName evidence="2">MarR family transcriptional regulator</fullName>
    </submittedName>
</protein>
<proteinExistence type="predicted"/>
<dbReference type="PROSITE" id="PS50995">
    <property type="entry name" value="HTH_MARR_2"/>
    <property type="match status" value="1"/>
</dbReference>
<accession>A0A1S6QGE9</accession>
<feature type="domain" description="HTH marR-type" evidence="1">
    <location>
        <begin position="2"/>
        <end position="143"/>
    </location>
</feature>
<dbReference type="AlphaFoldDB" id="A0A1S6QGE9"/>
<dbReference type="eggNOG" id="COG1846">
    <property type="taxonomic scope" value="Bacteria"/>
</dbReference>
<sequence length="143" mass="16249">MSKSLAIELKRLNNALTRFSSKEAKKFGITAAQMSLIDFLYRTEGEEPIFQTDIEKEFNIQKSSATALLKLMEKKELIVRVVSQTDSRYKQIMLTPRARKSGEKIRAVYKENDAHLKAVLGNDADSMLNNVLKLQAALEKLNE</sequence>
<dbReference type="EMBL" id="CP018906">
    <property type="protein sequence ID" value="AQW20675.1"/>
    <property type="molecule type" value="Genomic_DNA"/>
</dbReference>
<dbReference type="GO" id="GO:0006950">
    <property type="term" value="P:response to stress"/>
    <property type="evidence" value="ECO:0007669"/>
    <property type="project" value="TreeGrafter"/>
</dbReference>
<dbReference type="SMART" id="SM00347">
    <property type="entry name" value="HTH_MARR"/>
    <property type="match status" value="1"/>
</dbReference>
<organism evidence="2 3">
    <name type="scientific">Lentilactobacillus curieae</name>
    <dbReference type="NCBI Taxonomy" id="1138822"/>
    <lineage>
        <taxon>Bacteria</taxon>
        <taxon>Bacillati</taxon>
        <taxon>Bacillota</taxon>
        <taxon>Bacilli</taxon>
        <taxon>Lactobacillales</taxon>
        <taxon>Lactobacillaceae</taxon>
        <taxon>Lentilactobacillus</taxon>
    </lineage>
</organism>
<dbReference type="KEGG" id="lcu:PL11_001470"/>
<dbReference type="PANTHER" id="PTHR33164">
    <property type="entry name" value="TRANSCRIPTIONAL REGULATOR, MARR FAMILY"/>
    <property type="match status" value="1"/>
</dbReference>